<sequence length="829" mass="95051">MLKLSDTNAIKVIRLLPVILVTVFLVIAIPIGFTQINYRLENLEQNIYQTHHYRQKQQMRHQVDSAMKQIQYEHGLIRGQLQQQLKSRIDEAYAIAENIHLNNPQLSKAELASRIITALRPIRFNQSRGYYFIYQMDGVAVMHPLQPQIEGKQMIDREDLHGTRILDEHIKLIRQSDDGGAFYNWWFEKPDRQGEFEKFGYGRQFKPLDWFIGTGEYLEDINQDVREKLLKWLSHFKFDENGYVFVLSGNGTILAHLDNQLVGTSVATLTQAIRQLSRGGGQEEFIRYQFYNPEADFKLDSKIGYVRLMPEWQWWVGAGFFQSELADRIEQDLVKARKEHNHSLIQLSFLLLVTGFLAVLPCMKLSNAIERRVSQYQARILQDLNLLTEHRSQLKHQAEHDALTELPNRPRIRFEIERAIVDARNGHHQMALVFLDVDNFKRINDNYGYDVGDQLLRYFAQLLTRHIGYTGIAGRFGGDEFVICIPHFQDKSALSQLINELCSESVQTTEINGHSINSGLTAAIAIYPDDGAMAEELLSKTDLLLSDAKIRTNDRVHFVDAALSAQYQEQLLLESEMQLALAEQQIEIFYQPQVDGATHHMTSVEALCRWNNPRLGYIPPDVFIAIAEKTGGIHALGDYVLSQACSEIHCLNRSLQQPLMLSVNISPVQLMQPDFVERIAQIVTQSQLPAELLTLEVTENVLIDDTDKVRQTLNELKALKLHISLDDFGTGFSSLRYINSLPIDEIKIDRAFINDMLQNPHSMNVTRTIIAMGQFNQMKVVAEGVETDEQQAWLTEMGCQLLQGYFFSRPVPLDKLKPMLTLKQTTHST</sequence>
<dbReference type="PROSITE" id="PS50883">
    <property type="entry name" value="EAL"/>
    <property type="match status" value="1"/>
</dbReference>
<dbReference type="SUPFAM" id="SSF141868">
    <property type="entry name" value="EAL domain-like"/>
    <property type="match status" value="1"/>
</dbReference>
<dbReference type="CDD" id="cd18774">
    <property type="entry name" value="PDC2_HK_sensor"/>
    <property type="match status" value="1"/>
</dbReference>
<dbReference type="SMART" id="SM01049">
    <property type="entry name" value="Cache_2"/>
    <property type="match status" value="2"/>
</dbReference>
<dbReference type="PANTHER" id="PTHR44757">
    <property type="entry name" value="DIGUANYLATE CYCLASE DGCP"/>
    <property type="match status" value="1"/>
</dbReference>
<gene>
    <name evidence="9" type="ORF">FCL42_20215</name>
</gene>
<evidence type="ECO:0000259" key="8">
    <source>
        <dbReference type="PROSITE" id="PS50887"/>
    </source>
</evidence>
<dbReference type="SUPFAM" id="SSF55073">
    <property type="entry name" value="Nucleotide cyclase"/>
    <property type="match status" value="1"/>
</dbReference>
<evidence type="ECO:0000256" key="4">
    <source>
        <dbReference type="ARBA" id="ARBA00022989"/>
    </source>
</evidence>
<feature type="transmembrane region" description="Helical" evidence="6">
    <location>
        <begin position="12"/>
        <end position="33"/>
    </location>
</feature>
<dbReference type="CDD" id="cd01948">
    <property type="entry name" value="EAL"/>
    <property type="match status" value="1"/>
</dbReference>
<dbReference type="Proteomes" id="UP000305675">
    <property type="component" value="Unassembled WGS sequence"/>
</dbReference>
<organism evidence="9 10">
    <name type="scientific">Ferrimonas aestuarii</name>
    <dbReference type="NCBI Taxonomy" id="2569539"/>
    <lineage>
        <taxon>Bacteria</taxon>
        <taxon>Pseudomonadati</taxon>
        <taxon>Pseudomonadota</taxon>
        <taxon>Gammaproteobacteria</taxon>
        <taxon>Alteromonadales</taxon>
        <taxon>Ferrimonadaceae</taxon>
        <taxon>Ferrimonas</taxon>
    </lineage>
</organism>
<dbReference type="InterPro" id="IPR052155">
    <property type="entry name" value="Biofilm_reg_signaling"/>
</dbReference>
<accession>A0A4U1BFH6</accession>
<dbReference type="PANTHER" id="PTHR44757:SF2">
    <property type="entry name" value="BIOFILM ARCHITECTURE MAINTENANCE PROTEIN MBAA"/>
    <property type="match status" value="1"/>
</dbReference>
<dbReference type="InterPro" id="IPR004010">
    <property type="entry name" value="Double_Cache_2"/>
</dbReference>
<dbReference type="Pfam" id="PF00990">
    <property type="entry name" value="GGDEF"/>
    <property type="match status" value="1"/>
</dbReference>
<feature type="domain" description="EAL" evidence="7">
    <location>
        <begin position="570"/>
        <end position="824"/>
    </location>
</feature>
<dbReference type="EMBL" id="SWCJ01000025">
    <property type="protein sequence ID" value="TKB49673.1"/>
    <property type="molecule type" value="Genomic_DNA"/>
</dbReference>
<dbReference type="InterPro" id="IPR033480">
    <property type="entry name" value="sCache_2"/>
</dbReference>
<keyword evidence="4 6" id="KW-1133">Transmembrane helix</keyword>
<dbReference type="Pfam" id="PF00563">
    <property type="entry name" value="EAL"/>
    <property type="match status" value="1"/>
</dbReference>
<dbReference type="InterPro" id="IPR029787">
    <property type="entry name" value="Nucleotide_cyclase"/>
</dbReference>
<evidence type="ECO:0000313" key="10">
    <source>
        <dbReference type="Proteomes" id="UP000305675"/>
    </source>
</evidence>
<dbReference type="RefSeq" id="WP_136865246.1">
    <property type="nucleotide sequence ID" value="NZ_SWCJ01000025.1"/>
</dbReference>
<dbReference type="CDD" id="cd01949">
    <property type="entry name" value="GGDEF"/>
    <property type="match status" value="1"/>
</dbReference>
<dbReference type="InterPro" id="IPR043128">
    <property type="entry name" value="Rev_trsase/Diguanyl_cyclase"/>
</dbReference>
<feature type="domain" description="GGDEF" evidence="8">
    <location>
        <begin position="428"/>
        <end position="561"/>
    </location>
</feature>
<evidence type="ECO:0000256" key="1">
    <source>
        <dbReference type="ARBA" id="ARBA00004651"/>
    </source>
</evidence>
<evidence type="ECO:0000256" key="3">
    <source>
        <dbReference type="ARBA" id="ARBA00022692"/>
    </source>
</evidence>
<dbReference type="InterPro" id="IPR035919">
    <property type="entry name" value="EAL_sf"/>
</dbReference>
<comment type="subcellular location">
    <subcellularLocation>
        <location evidence="1">Cell membrane</location>
        <topology evidence="1">Multi-pass membrane protein</topology>
    </subcellularLocation>
</comment>
<comment type="caution">
    <text evidence="9">The sequence shown here is derived from an EMBL/GenBank/DDBJ whole genome shotgun (WGS) entry which is preliminary data.</text>
</comment>
<dbReference type="Gene3D" id="3.30.450.20">
    <property type="entry name" value="PAS domain"/>
    <property type="match status" value="2"/>
</dbReference>
<keyword evidence="2" id="KW-1003">Cell membrane</keyword>
<dbReference type="SMART" id="SM00267">
    <property type="entry name" value="GGDEF"/>
    <property type="match status" value="1"/>
</dbReference>
<evidence type="ECO:0000259" key="7">
    <source>
        <dbReference type="PROSITE" id="PS50883"/>
    </source>
</evidence>
<name>A0A4U1BFH6_9GAMM</name>
<proteinExistence type="predicted"/>
<dbReference type="Gene3D" id="3.30.70.270">
    <property type="match status" value="1"/>
</dbReference>
<dbReference type="PROSITE" id="PS50887">
    <property type="entry name" value="GGDEF"/>
    <property type="match status" value="1"/>
</dbReference>
<reference evidence="9 10" key="1">
    <citation type="submission" date="2019-04" db="EMBL/GenBank/DDBJ databases">
        <authorList>
            <person name="Hwang J.C."/>
        </authorList>
    </citation>
    <scope>NUCLEOTIDE SEQUENCE [LARGE SCALE GENOMIC DNA]</scope>
    <source>
        <strain evidence="9 10">IMCC35002</strain>
    </source>
</reference>
<evidence type="ECO:0000313" key="9">
    <source>
        <dbReference type="EMBL" id="TKB49673.1"/>
    </source>
</evidence>
<protein>
    <submittedName>
        <fullName evidence="9">EAL domain-containing protein</fullName>
    </submittedName>
</protein>
<evidence type="ECO:0000256" key="6">
    <source>
        <dbReference type="SAM" id="Phobius"/>
    </source>
</evidence>
<dbReference type="AlphaFoldDB" id="A0A4U1BFH6"/>
<evidence type="ECO:0000256" key="2">
    <source>
        <dbReference type="ARBA" id="ARBA00022475"/>
    </source>
</evidence>
<dbReference type="InterPro" id="IPR000160">
    <property type="entry name" value="GGDEF_dom"/>
</dbReference>
<dbReference type="Pfam" id="PF08269">
    <property type="entry name" value="dCache_2"/>
    <property type="match status" value="1"/>
</dbReference>
<dbReference type="SMART" id="SM00052">
    <property type="entry name" value="EAL"/>
    <property type="match status" value="1"/>
</dbReference>
<dbReference type="OrthoDB" id="8416215at2"/>
<keyword evidence="10" id="KW-1185">Reference proteome</keyword>
<keyword evidence="3 6" id="KW-0812">Transmembrane</keyword>
<keyword evidence="5 6" id="KW-0472">Membrane</keyword>
<dbReference type="NCBIfam" id="TIGR00254">
    <property type="entry name" value="GGDEF"/>
    <property type="match status" value="1"/>
</dbReference>
<dbReference type="GO" id="GO:0005886">
    <property type="term" value="C:plasma membrane"/>
    <property type="evidence" value="ECO:0007669"/>
    <property type="project" value="UniProtKB-SubCell"/>
</dbReference>
<dbReference type="Gene3D" id="3.20.20.450">
    <property type="entry name" value="EAL domain"/>
    <property type="match status" value="1"/>
</dbReference>
<dbReference type="InterPro" id="IPR001633">
    <property type="entry name" value="EAL_dom"/>
</dbReference>
<evidence type="ECO:0000256" key="5">
    <source>
        <dbReference type="ARBA" id="ARBA00023136"/>
    </source>
</evidence>